<dbReference type="Pfam" id="PF02613">
    <property type="entry name" value="Nitrate_red_del"/>
    <property type="match status" value="1"/>
</dbReference>
<dbReference type="Gene3D" id="1.10.3480.10">
    <property type="entry name" value="TorD-like"/>
    <property type="match status" value="1"/>
</dbReference>
<name>A0A1H0PWB3_9BACT</name>
<organism evidence="2 3">
    <name type="scientific">Desulforhopalus singaporensis</name>
    <dbReference type="NCBI Taxonomy" id="91360"/>
    <lineage>
        <taxon>Bacteria</taxon>
        <taxon>Pseudomonadati</taxon>
        <taxon>Thermodesulfobacteriota</taxon>
        <taxon>Desulfobulbia</taxon>
        <taxon>Desulfobulbales</taxon>
        <taxon>Desulfocapsaceae</taxon>
        <taxon>Desulforhopalus</taxon>
    </lineage>
</organism>
<dbReference type="EMBL" id="FNJI01000010">
    <property type="protein sequence ID" value="SDP09442.1"/>
    <property type="molecule type" value="Genomic_DNA"/>
</dbReference>
<keyword evidence="3" id="KW-1185">Reference proteome</keyword>
<evidence type="ECO:0000256" key="1">
    <source>
        <dbReference type="ARBA" id="ARBA00023186"/>
    </source>
</evidence>
<reference evidence="2 3" key="1">
    <citation type="submission" date="2016-10" db="EMBL/GenBank/DDBJ databases">
        <authorList>
            <person name="de Groot N.N."/>
        </authorList>
    </citation>
    <scope>NUCLEOTIDE SEQUENCE [LARGE SCALE GENOMIC DNA]</scope>
    <source>
        <strain evidence="2 3">DSM 12130</strain>
    </source>
</reference>
<dbReference type="AlphaFoldDB" id="A0A1H0PWB3"/>
<evidence type="ECO:0000313" key="3">
    <source>
        <dbReference type="Proteomes" id="UP000199073"/>
    </source>
</evidence>
<dbReference type="STRING" id="91360.SAMN05660330_01793"/>
<dbReference type="SUPFAM" id="SSF89155">
    <property type="entry name" value="TorD-like"/>
    <property type="match status" value="1"/>
</dbReference>
<dbReference type="RefSeq" id="WP_092221958.1">
    <property type="nucleotide sequence ID" value="NZ_FNJI01000010.1"/>
</dbReference>
<proteinExistence type="predicted"/>
<gene>
    <name evidence="2" type="ORF">SAMN05660330_01793</name>
</gene>
<evidence type="ECO:0000313" key="2">
    <source>
        <dbReference type="EMBL" id="SDP09442.1"/>
    </source>
</evidence>
<sequence>MQNSSAADHVATIYRFCAQSMQYPSAEWLTEHYYSSLYLLLDHLGASEEKKSLMQAVDASSDALEDLQVEHTRLFINGVPHVAAPPYGSVYLEKTLRGKYSENILLYYRSHGFDLGVGADLPDSIVHQLEFLSFLAEDRNVEIEREFLARFFLPWFRAFAERVKQTAQHPFYRIIISLIDFFTKEEE</sequence>
<dbReference type="InterPro" id="IPR050289">
    <property type="entry name" value="TorD/DmsD_chaperones"/>
</dbReference>
<dbReference type="InterPro" id="IPR020945">
    <property type="entry name" value="DMSO/NO3_reduct_chaperone"/>
</dbReference>
<dbReference type="InterPro" id="IPR036411">
    <property type="entry name" value="TorD-like_sf"/>
</dbReference>
<dbReference type="PANTHER" id="PTHR34227">
    <property type="entry name" value="CHAPERONE PROTEIN YCDY"/>
    <property type="match status" value="1"/>
</dbReference>
<dbReference type="Proteomes" id="UP000199073">
    <property type="component" value="Unassembled WGS sequence"/>
</dbReference>
<dbReference type="OrthoDB" id="13061at2"/>
<keyword evidence="1" id="KW-0143">Chaperone</keyword>
<protein>
    <submittedName>
        <fullName evidence="2">Chaperone TorD involved in molybdoenzyme TorA maturation</fullName>
    </submittedName>
</protein>
<accession>A0A1H0PWB3</accession>
<dbReference type="PANTHER" id="PTHR34227:SF1">
    <property type="entry name" value="DIMETHYL SULFOXIDE REDUCTASE CHAPERONE-RELATED"/>
    <property type="match status" value="1"/>
</dbReference>